<dbReference type="AlphaFoldDB" id="A0A8T2SP25"/>
<gene>
    <name evidence="2" type="ORF">KP509_18G042400</name>
</gene>
<evidence type="ECO:0000259" key="1">
    <source>
        <dbReference type="PROSITE" id="PS50013"/>
    </source>
</evidence>
<dbReference type="InterPro" id="IPR016197">
    <property type="entry name" value="Chromo-like_dom_sf"/>
</dbReference>
<sequence length="120" mass="14410">MYSSYTDRIEKIVKKLSEVEYRLELPLDCRVHPMFHVSKLRKYISREDNLIEGIVSLQESNSTYHSPYRILDQRQKRLRNHDIQEYLVAWRGLPLTNSTWESEALVHKYFPSLIIEDNDL</sequence>
<keyword evidence="3" id="KW-1185">Reference proteome</keyword>
<dbReference type="SUPFAM" id="SSF54160">
    <property type="entry name" value="Chromo domain-like"/>
    <property type="match status" value="1"/>
</dbReference>
<evidence type="ECO:0000313" key="2">
    <source>
        <dbReference type="EMBL" id="KAH7365721.1"/>
    </source>
</evidence>
<name>A0A8T2SP25_CERRI</name>
<accession>A0A8T2SP25</accession>
<dbReference type="PANTHER" id="PTHR46148:SF52">
    <property type="entry name" value="OS04G0603800 PROTEIN"/>
    <property type="match status" value="1"/>
</dbReference>
<dbReference type="Proteomes" id="UP000825935">
    <property type="component" value="Chromosome 18"/>
</dbReference>
<comment type="caution">
    <text evidence="2">The sequence shown here is derived from an EMBL/GenBank/DDBJ whole genome shotgun (WGS) entry which is preliminary data.</text>
</comment>
<dbReference type="Pfam" id="PF24626">
    <property type="entry name" value="SH3_Tf2-1"/>
    <property type="match status" value="1"/>
</dbReference>
<dbReference type="OrthoDB" id="5554229at2759"/>
<protein>
    <recommendedName>
        <fullName evidence="1">Chromo domain-containing protein</fullName>
    </recommendedName>
</protein>
<dbReference type="PANTHER" id="PTHR46148">
    <property type="entry name" value="CHROMO DOMAIN-CONTAINING PROTEIN"/>
    <property type="match status" value="1"/>
</dbReference>
<dbReference type="InterPro" id="IPR056924">
    <property type="entry name" value="SH3_Tf2-1"/>
</dbReference>
<reference evidence="2" key="1">
    <citation type="submission" date="2021-08" db="EMBL/GenBank/DDBJ databases">
        <title>WGS assembly of Ceratopteris richardii.</title>
        <authorList>
            <person name="Marchant D.B."/>
            <person name="Chen G."/>
            <person name="Jenkins J."/>
            <person name="Shu S."/>
            <person name="Leebens-Mack J."/>
            <person name="Grimwood J."/>
            <person name="Schmutz J."/>
            <person name="Soltis P."/>
            <person name="Soltis D."/>
            <person name="Chen Z.-H."/>
        </authorList>
    </citation>
    <scope>NUCLEOTIDE SEQUENCE</scope>
    <source>
        <strain evidence="2">Whitten #5841</strain>
        <tissue evidence="2">Leaf</tissue>
    </source>
</reference>
<feature type="domain" description="Chromo" evidence="1">
    <location>
        <begin position="65"/>
        <end position="120"/>
    </location>
</feature>
<dbReference type="EMBL" id="CM035423">
    <property type="protein sequence ID" value="KAH7365721.1"/>
    <property type="molecule type" value="Genomic_DNA"/>
</dbReference>
<proteinExistence type="predicted"/>
<dbReference type="InterPro" id="IPR023780">
    <property type="entry name" value="Chromo_domain"/>
</dbReference>
<dbReference type="OMA" id="SCINPIE"/>
<dbReference type="Gene3D" id="2.40.50.40">
    <property type="match status" value="1"/>
</dbReference>
<organism evidence="2 3">
    <name type="scientific">Ceratopteris richardii</name>
    <name type="common">Triangle waterfern</name>
    <dbReference type="NCBI Taxonomy" id="49495"/>
    <lineage>
        <taxon>Eukaryota</taxon>
        <taxon>Viridiplantae</taxon>
        <taxon>Streptophyta</taxon>
        <taxon>Embryophyta</taxon>
        <taxon>Tracheophyta</taxon>
        <taxon>Polypodiopsida</taxon>
        <taxon>Polypodiidae</taxon>
        <taxon>Polypodiales</taxon>
        <taxon>Pteridineae</taxon>
        <taxon>Pteridaceae</taxon>
        <taxon>Parkerioideae</taxon>
        <taxon>Ceratopteris</taxon>
    </lineage>
</organism>
<dbReference type="InterPro" id="IPR000953">
    <property type="entry name" value="Chromo/chromo_shadow_dom"/>
</dbReference>
<dbReference type="PROSITE" id="PS50013">
    <property type="entry name" value="CHROMO_2"/>
    <property type="match status" value="1"/>
</dbReference>
<evidence type="ECO:0000313" key="3">
    <source>
        <dbReference type="Proteomes" id="UP000825935"/>
    </source>
</evidence>
<dbReference type="Pfam" id="PF00385">
    <property type="entry name" value="Chromo"/>
    <property type="match status" value="1"/>
</dbReference>